<feature type="non-terminal residue" evidence="1">
    <location>
        <position position="66"/>
    </location>
</feature>
<dbReference type="EMBL" id="JAHRHJ020000006">
    <property type="protein sequence ID" value="KAH9311166.1"/>
    <property type="molecule type" value="Genomic_DNA"/>
</dbReference>
<dbReference type="Proteomes" id="UP000824469">
    <property type="component" value="Unassembled WGS sequence"/>
</dbReference>
<reference evidence="1 2" key="1">
    <citation type="journal article" date="2021" name="Nat. Plants">
        <title>The Taxus genome provides insights into paclitaxel biosynthesis.</title>
        <authorList>
            <person name="Xiong X."/>
            <person name="Gou J."/>
            <person name="Liao Q."/>
            <person name="Li Y."/>
            <person name="Zhou Q."/>
            <person name="Bi G."/>
            <person name="Li C."/>
            <person name="Du R."/>
            <person name="Wang X."/>
            <person name="Sun T."/>
            <person name="Guo L."/>
            <person name="Liang H."/>
            <person name="Lu P."/>
            <person name="Wu Y."/>
            <person name="Zhang Z."/>
            <person name="Ro D.K."/>
            <person name="Shang Y."/>
            <person name="Huang S."/>
            <person name="Yan J."/>
        </authorList>
    </citation>
    <scope>NUCLEOTIDE SEQUENCE [LARGE SCALE GENOMIC DNA]</scope>
    <source>
        <strain evidence="1">Ta-2019</strain>
    </source>
</reference>
<dbReference type="AlphaFoldDB" id="A0AA38L0P2"/>
<sequence length="66" mass="7269">GAGRMDTAGYLLLLQSEVRLRHMYAFYNGRMDVACYMGTGCTEGRRICACYIIFSCAIREPGAAHG</sequence>
<accession>A0AA38L0P2</accession>
<keyword evidence="2" id="KW-1185">Reference proteome</keyword>
<name>A0AA38L0P2_TAXCH</name>
<gene>
    <name evidence="1" type="ORF">KI387_026201</name>
</gene>
<evidence type="ECO:0000313" key="1">
    <source>
        <dbReference type="EMBL" id="KAH9311166.1"/>
    </source>
</evidence>
<protein>
    <submittedName>
        <fullName evidence="1">Uncharacterized protein</fullName>
    </submittedName>
</protein>
<organism evidence="1 2">
    <name type="scientific">Taxus chinensis</name>
    <name type="common">Chinese yew</name>
    <name type="synonym">Taxus wallichiana var. chinensis</name>
    <dbReference type="NCBI Taxonomy" id="29808"/>
    <lineage>
        <taxon>Eukaryota</taxon>
        <taxon>Viridiplantae</taxon>
        <taxon>Streptophyta</taxon>
        <taxon>Embryophyta</taxon>
        <taxon>Tracheophyta</taxon>
        <taxon>Spermatophyta</taxon>
        <taxon>Pinopsida</taxon>
        <taxon>Pinidae</taxon>
        <taxon>Conifers II</taxon>
        <taxon>Cupressales</taxon>
        <taxon>Taxaceae</taxon>
        <taxon>Taxus</taxon>
    </lineage>
</organism>
<comment type="caution">
    <text evidence="1">The sequence shown here is derived from an EMBL/GenBank/DDBJ whole genome shotgun (WGS) entry which is preliminary data.</text>
</comment>
<evidence type="ECO:0000313" key="2">
    <source>
        <dbReference type="Proteomes" id="UP000824469"/>
    </source>
</evidence>
<feature type="non-terminal residue" evidence="1">
    <location>
        <position position="1"/>
    </location>
</feature>
<proteinExistence type="predicted"/>